<evidence type="ECO:0000256" key="5">
    <source>
        <dbReference type="ARBA" id="ARBA00022725"/>
    </source>
</evidence>
<dbReference type="Gene3D" id="1.20.1070.10">
    <property type="entry name" value="Rhodopsin 7-helix transmembrane proteins"/>
    <property type="match status" value="1"/>
</dbReference>
<dbReference type="PRINTS" id="PR00245">
    <property type="entry name" value="OLFACTORYR"/>
</dbReference>
<dbReference type="AlphaFoldDB" id="A0A6I8N573"/>
<feature type="transmembrane region" description="Helical" evidence="9">
    <location>
        <begin position="203"/>
        <end position="223"/>
    </location>
</feature>
<dbReference type="InterPro" id="IPR017452">
    <property type="entry name" value="GPCR_Rhodpsn_7TM"/>
</dbReference>
<keyword evidence="6 9" id="KW-1133">Transmembrane helix</keyword>
<feature type="transmembrane region" description="Helical" evidence="9">
    <location>
        <begin position="20"/>
        <end position="48"/>
    </location>
</feature>
<dbReference type="SUPFAM" id="SSF81321">
    <property type="entry name" value="Family A G protein-coupled receptor-like"/>
    <property type="match status" value="1"/>
</dbReference>
<feature type="transmembrane region" description="Helical" evidence="9">
    <location>
        <begin position="137"/>
        <end position="155"/>
    </location>
</feature>
<feature type="transmembrane region" description="Helical" evidence="9">
    <location>
        <begin position="269"/>
        <end position="287"/>
    </location>
</feature>
<dbReference type="GO" id="GO:0004984">
    <property type="term" value="F:olfactory receptor activity"/>
    <property type="evidence" value="ECO:0000318"/>
    <property type="project" value="GO_Central"/>
</dbReference>
<dbReference type="PANTHER" id="PTHR26453">
    <property type="entry name" value="OLFACTORY RECEPTOR"/>
    <property type="match status" value="1"/>
</dbReference>
<dbReference type="PRINTS" id="PR00237">
    <property type="entry name" value="GPCRRHODOPSN"/>
</dbReference>
<dbReference type="Pfam" id="PF13853">
    <property type="entry name" value="7tm_4"/>
    <property type="match status" value="1"/>
</dbReference>
<dbReference type="FunCoup" id="A0A6I8N573">
    <property type="interactions" value="35"/>
</dbReference>
<accession>A0A6I8N573</accession>
<evidence type="ECO:0000256" key="6">
    <source>
        <dbReference type="ARBA" id="ARBA00022989"/>
    </source>
</evidence>
<feature type="domain" description="G-protein coupled receptors family 1 profile" evidence="10">
    <location>
        <begin position="38"/>
        <end position="285"/>
    </location>
</feature>
<keyword evidence="4 9" id="KW-0812">Transmembrane</keyword>
<evidence type="ECO:0000259" key="10">
    <source>
        <dbReference type="PROSITE" id="PS50262"/>
    </source>
</evidence>
<evidence type="ECO:0000256" key="2">
    <source>
        <dbReference type="ARBA" id="ARBA00022475"/>
    </source>
</evidence>
<gene>
    <name evidence="11" type="primary">LOC114815066</name>
</gene>
<evidence type="ECO:0000256" key="3">
    <source>
        <dbReference type="ARBA" id="ARBA00022606"/>
    </source>
</evidence>
<evidence type="ECO:0000256" key="9">
    <source>
        <dbReference type="SAM" id="Phobius"/>
    </source>
</evidence>
<dbReference type="OMA" id="MTISCAI"/>
<keyword evidence="8" id="KW-0807">Transducer</keyword>
<evidence type="ECO:0000256" key="1">
    <source>
        <dbReference type="ARBA" id="ARBA00004651"/>
    </source>
</evidence>
<evidence type="ECO:0000313" key="12">
    <source>
        <dbReference type="Proteomes" id="UP000002279"/>
    </source>
</evidence>
<name>A0A6I8N573_ORNAN</name>
<keyword evidence="3" id="KW-0716">Sensory transduction</keyword>
<sequence length="308" mass="33171">MNRSTVTDFVLVGLHHPPELGVPLFLGFLVTYLLTLSGNGIIILAILLDAKLHRPMYWFLCHLSLLDVTISSAIVPRMLAGFLPGSGVISFGGCAAQLFAFHFLGSAECFLYTVMAYDRFLAICRPLRYASLMTRRACGSLALGAWLGGGLHSLLQTGLVFRLPFCGPNRVDSFFCDIPAVLRLACADTALNELVTVVDVGCLALTCLGLILASYGCIAAAVLRMRSAAGRRHAASTCAAHLAVVATYYGPCAFTYLRPGARDPLDGAVAVFYTVITPLLNPLIYTLRNRDMKAALGRLGGRKDVRPR</sequence>
<dbReference type="InterPro" id="IPR000276">
    <property type="entry name" value="GPCR_Rhodpsn"/>
</dbReference>
<organism evidence="11 12">
    <name type="scientific">Ornithorhynchus anatinus</name>
    <name type="common">Duckbill platypus</name>
    <dbReference type="NCBI Taxonomy" id="9258"/>
    <lineage>
        <taxon>Eukaryota</taxon>
        <taxon>Metazoa</taxon>
        <taxon>Chordata</taxon>
        <taxon>Craniata</taxon>
        <taxon>Vertebrata</taxon>
        <taxon>Euteleostomi</taxon>
        <taxon>Mammalia</taxon>
        <taxon>Monotremata</taxon>
        <taxon>Ornithorhynchidae</taxon>
        <taxon>Ornithorhynchus</taxon>
    </lineage>
</organism>
<evidence type="ECO:0000313" key="11">
    <source>
        <dbReference type="Ensembl" id="ENSOANP00000035970.1"/>
    </source>
</evidence>
<dbReference type="PROSITE" id="PS50262">
    <property type="entry name" value="G_PROTEIN_RECEP_F1_2"/>
    <property type="match status" value="1"/>
</dbReference>
<reference evidence="11" key="3">
    <citation type="submission" date="2025-09" db="UniProtKB">
        <authorList>
            <consortium name="Ensembl"/>
        </authorList>
    </citation>
    <scope>IDENTIFICATION</scope>
    <source>
        <strain evidence="11">Glennie</strain>
    </source>
</reference>
<reference evidence="11" key="2">
    <citation type="submission" date="2025-08" db="UniProtKB">
        <authorList>
            <consortium name="Ensembl"/>
        </authorList>
    </citation>
    <scope>IDENTIFICATION</scope>
    <source>
        <strain evidence="11">Glennie</strain>
    </source>
</reference>
<keyword evidence="5" id="KW-0552">Olfaction</keyword>
<evidence type="ECO:0000256" key="8">
    <source>
        <dbReference type="ARBA" id="ARBA00023224"/>
    </source>
</evidence>
<evidence type="ECO:0000256" key="7">
    <source>
        <dbReference type="ARBA" id="ARBA00023136"/>
    </source>
</evidence>
<keyword evidence="7 9" id="KW-0472">Membrane</keyword>
<feature type="transmembrane region" description="Helical" evidence="9">
    <location>
        <begin position="235"/>
        <end position="257"/>
    </location>
</feature>
<dbReference type="Ensembl" id="ENSOANT00000052990.1">
    <property type="protein sequence ID" value="ENSOANP00000035970.1"/>
    <property type="gene ID" value="ENSOANG00000039039.1"/>
</dbReference>
<evidence type="ECO:0000256" key="4">
    <source>
        <dbReference type="ARBA" id="ARBA00022692"/>
    </source>
</evidence>
<dbReference type="GO" id="GO:0050911">
    <property type="term" value="P:detection of chemical stimulus involved in sensory perception of smell"/>
    <property type="evidence" value="ECO:0000318"/>
    <property type="project" value="GO_Central"/>
</dbReference>
<feature type="transmembrane region" description="Helical" evidence="9">
    <location>
        <begin position="55"/>
        <end position="75"/>
    </location>
</feature>
<feature type="transmembrane region" description="Helical" evidence="9">
    <location>
        <begin position="95"/>
        <end position="117"/>
    </location>
</feature>
<comment type="subcellular location">
    <subcellularLocation>
        <location evidence="1">Cell membrane</location>
        <topology evidence="1">Multi-pass membrane protein</topology>
    </subcellularLocation>
</comment>
<dbReference type="GO" id="GO:0004930">
    <property type="term" value="F:G protein-coupled receptor activity"/>
    <property type="evidence" value="ECO:0007669"/>
    <property type="project" value="InterPro"/>
</dbReference>
<dbReference type="Proteomes" id="UP000002279">
    <property type="component" value="Chromosome 11"/>
</dbReference>
<reference evidence="11 12" key="1">
    <citation type="journal article" date="2008" name="Nature">
        <title>Genome analysis of the platypus reveals unique signatures of evolution.</title>
        <authorList>
            <person name="Warren W.C."/>
            <person name="Hillier L.W."/>
            <person name="Marshall Graves J.A."/>
            <person name="Birney E."/>
            <person name="Ponting C.P."/>
            <person name="Grutzner F."/>
            <person name="Belov K."/>
            <person name="Miller W."/>
            <person name="Clarke L."/>
            <person name="Chinwalla A.T."/>
            <person name="Yang S.P."/>
            <person name="Heger A."/>
            <person name="Locke D.P."/>
            <person name="Miethke P."/>
            <person name="Waters P.D."/>
            <person name="Veyrunes F."/>
            <person name="Fulton L."/>
            <person name="Fulton B."/>
            <person name="Graves T."/>
            <person name="Wallis J."/>
            <person name="Puente X.S."/>
            <person name="Lopez-Otin C."/>
            <person name="Ordonez G.R."/>
            <person name="Eichler E.E."/>
            <person name="Chen L."/>
            <person name="Cheng Z."/>
            <person name="Deakin J.E."/>
            <person name="Alsop A."/>
            <person name="Thompson K."/>
            <person name="Kirby P."/>
            <person name="Papenfuss A.T."/>
            <person name="Wakefield M.J."/>
            <person name="Olender T."/>
            <person name="Lancet D."/>
            <person name="Huttley G.A."/>
            <person name="Smit A.F."/>
            <person name="Pask A."/>
            <person name="Temple-Smith P."/>
            <person name="Batzer M.A."/>
            <person name="Walker J.A."/>
            <person name="Konkel M.K."/>
            <person name="Harris R.S."/>
            <person name="Whittington C.M."/>
            <person name="Wong E.S."/>
            <person name="Gemmell N.J."/>
            <person name="Buschiazzo E."/>
            <person name="Vargas Jentzsch I.M."/>
            <person name="Merkel A."/>
            <person name="Schmitz J."/>
            <person name="Zemann A."/>
            <person name="Churakov G."/>
            <person name="Kriegs J.O."/>
            <person name="Brosius J."/>
            <person name="Murchison E.P."/>
            <person name="Sachidanandam R."/>
            <person name="Smith C."/>
            <person name="Hannon G.J."/>
            <person name="Tsend-Ayush E."/>
            <person name="McMillan D."/>
            <person name="Attenborough R."/>
            <person name="Rens W."/>
            <person name="Ferguson-Smith M."/>
            <person name="Lefevre C.M."/>
            <person name="Sharp J.A."/>
            <person name="Nicholas K.R."/>
            <person name="Ray D.A."/>
            <person name="Kube M."/>
            <person name="Reinhardt R."/>
            <person name="Pringle T.H."/>
            <person name="Taylor J."/>
            <person name="Jones R.C."/>
            <person name="Nixon B."/>
            <person name="Dacheux J.L."/>
            <person name="Niwa H."/>
            <person name="Sekita Y."/>
            <person name="Huang X."/>
            <person name="Stark A."/>
            <person name="Kheradpour P."/>
            <person name="Kellis M."/>
            <person name="Flicek P."/>
            <person name="Chen Y."/>
            <person name="Webber C."/>
            <person name="Hardison R."/>
            <person name="Nelson J."/>
            <person name="Hallsworth-Pepin K."/>
            <person name="Delehaunty K."/>
            <person name="Markovic C."/>
            <person name="Minx P."/>
            <person name="Feng Y."/>
            <person name="Kremitzki C."/>
            <person name="Mitreva M."/>
            <person name="Glasscock J."/>
            <person name="Wylie T."/>
            <person name="Wohldmann P."/>
            <person name="Thiru P."/>
            <person name="Nhan M.N."/>
            <person name="Pohl C.S."/>
            <person name="Smith S.M."/>
            <person name="Hou S."/>
            <person name="Nefedov M."/>
            <person name="de Jong P.J."/>
            <person name="Renfree M.B."/>
            <person name="Mardis E.R."/>
            <person name="Wilson R.K."/>
        </authorList>
    </citation>
    <scope>NUCLEOTIDE SEQUENCE [LARGE SCALE GENOMIC DNA]</scope>
    <source>
        <strain evidence="11 12">Glennie</strain>
    </source>
</reference>
<protein>
    <recommendedName>
        <fullName evidence="10">G-protein coupled receptors family 1 profile domain-containing protein</fullName>
    </recommendedName>
</protein>
<dbReference type="InParanoid" id="A0A6I8N573"/>
<dbReference type="GO" id="GO:0005886">
    <property type="term" value="C:plasma membrane"/>
    <property type="evidence" value="ECO:0000318"/>
    <property type="project" value="GO_Central"/>
</dbReference>
<proteinExistence type="predicted"/>
<dbReference type="FunFam" id="1.20.1070.10:FF:000001">
    <property type="entry name" value="Olfactory receptor"/>
    <property type="match status" value="1"/>
</dbReference>
<dbReference type="GeneTree" id="ENSGT01050000244869"/>
<keyword evidence="2" id="KW-1003">Cell membrane</keyword>
<dbReference type="InterPro" id="IPR000725">
    <property type="entry name" value="Olfact_rcpt"/>
</dbReference>
<keyword evidence="12" id="KW-1185">Reference proteome</keyword>